<dbReference type="PROSITE" id="PS50060">
    <property type="entry name" value="MAM_2"/>
    <property type="match status" value="1"/>
</dbReference>
<name>A0A0L8HHN1_OCTBM</name>
<reference evidence="2" key="1">
    <citation type="submission" date="2015-07" db="EMBL/GenBank/DDBJ databases">
        <title>MeaNS - Measles Nucleotide Surveillance Program.</title>
        <authorList>
            <person name="Tran T."/>
            <person name="Druce J."/>
        </authorList>
    </citation>
    <scope>NUCLEOTIDE SEQUENCE</scope>
    <source>
        <strain evidence="2">UCB-OBI-ISO-001</strain>
        <tissue evidence="2">Gonad</tissue>
    </source>
</reference>
<sequence length="81" mass="9107">MAAWIVFEGSTETGYQGDIAIDDINIHDGPCPVDAQIKPVSVPDINIVSLANNQTALKSIKKRRRKLLRHFRRRNGTRHGE</sequence>
<dbReference type="OrthoDB" id="6107927at2759"/>
<dbReference type="GO" id="GO:0016020">
    <property type="term" value="C:membrane"/>
    <property type="evidence" value="ECO:0007669"/>
    <property type="project" value="InterPro"/>
</dbReference>
<dbReference type="Gene3D" id="2.60.120.200">
    <property type="match status" value="1"/>
</dbReference>
<feature type="domain" description="MAM" evidence="1">
    <location>
        <begin position="5"/>
        <end position="33"/>
    </location>
</feature>
<dbReference type="InterPro" id="IPR000998">
    <property type="entry name" value="MAM_dom"/>
</dbReference>
<proteinExistence type="predicted"/>
<protein>
    <recommendedName>
        <fullName evidence="1">MAM domain-containing protein</fullName>
    </recommendedName>
</protein>
<gene>
    <name evidence="2" type="ORF">OCBIM_22014343mg</name>
</gene>
<dbReference type="EMBL" id="KQ418120">
    <property type="protein sequence ID" value="KOF88731.1"/>
    <property type="molecule type" value="Genomic_DNA"/>
</dbReference>
<evidence type="ECO:0000313" key="2">
    <source>
        <dbReference type="EMBL" id="KOF88731.1"/>
    </source>
</evidence>
<organism evidence="2">
    <name type="scientific">Octopus bimaculoides</name>
    <name type="common">California two-spotted octopus</name>
    <dbReference type="NCBI Taxonomy" id="37653"/>
    <lineage>
        <taxon>Eukaryota</taxon>
        <taxon>Metazoa</taxon>
        <taxon>Spiralia</taxon>
        <taxon>Lophotrochozoa</taxon>
        <taxon>Mollusca</taxon>
        <taxon>Cephalopoda</taxon>
        <taxon>Coleoidea</taxon>
        <taxon>Octopodiformes</taxon>
        <taxon>Octopoda</taxon>
        <taxon>Incirrata</taxon>
        <taxon>Octopodidae</taxon>
        <taxon>Octopus</taxon>
    </lineage>
</organism>
<dbReference type="AlphaFoldDB" id="A0A0L8HHN1"/>
<accession>A0A0L8HHN1</accession>
<evidence type="ECO:0000259" key="1">
    <source>
        <dbReference type="PROSITE" id="PS50060"/>
    </source>
</evidence>